<proteinExistence type="predicted"/>
<comment type="caution">
    <text evidence="1">The sequence shown here is derived from an EMBL/GenBank/DDBJ whole genome shotgun (WGS) entry which is preliminary data.</text>
</comment>
<evidence type="ECO:0000313" key="1">
    <source>
        <dbReference type="EMBL" id="KAF7844248.1"/>
    </source>
</evidence>
<protein>
    <submittedName>
        <fullName evidence="1">Uncharacterized protein</fullName>
    </submittedName>
</protein>
<accession>A0A834XGP1</accession>
<dbReference type="EMBL" id="JAAIUW010000001">
    <property type="protein sequence ID" value="KAF7844248.1"/>
    <property type="molecule type" value="Genomic_DNA"/>
</dbReference>
<evidence type="ECO:0000313" key="2">
    <source>
        <dbReference type="Proteomes" id="UP000634136"/>
    </source>
</evidence>
<name>A0A834XGP1_9FABA</name>
<sequence>MDGQELGKPINFDLVKKYYP</sequence>
<reference evidence="1" key="1">
    <citation type="submission" date="2020-09" db="EMBL/GenBank/DDBJ databases">
        <title>Genome-Enabled Discovery of Anthraquinone Biosynthesis in Senna tora.</title>
        <authorList>
            <person name="Kang S.-H."/>
            <person name="Pandey R.P."/>
            <person name="Lee C.-M."/>
            <person name="Sim J.-S."/>
            <person name="Jeong J.-T."/>
            <person name="Choi B.-S."/>
            <person name="Jung M."/>
            <person name="Ginzburg D."/>
            <person name="Zhao K."/>
            <person name="Won S.Y."/>
            <person name="Oh T.-J."/>
            <person name="Yu Y."/>
            <person name="Kim N.-H."/>
            <person name="Lee O.R."/>
            <person name="Lee T.-H."/>
            <person name="Bashyal P."/>
            <person name="Kim T.-S."/>
            <person name="Lee W.-H."/>
            <person name="Kawkins C."/>
            <person name="Kim C.-K."/>
            <person name="Kim J.S."/>
            <person name="Ahn B.O."/>
            <person name="Rhee S.Y."/>
            <person name="Sohng J.K."/>
        </authorList>
    </citation>
    <scope>NUCLEOTIDE SEQUENCE</scope>
    <source>
        <tissue evidence="1">Leaf</tissue>
    </source>
</reference>
<organism evidence="1 2">
    <name type="scientific">Senna tora</name>
    <dbReference type="NCBI Taxonomy" id="362788"/>
    <lineage>
        <taxon>Eukaryota</taxon>
        <taxon>Viridiplantae</taxon>
        <taxon>Streptophyta</taxon>
        <taxon>Embryophyta</taxon>
        <taxon>Tracheophyta</taxon>
        <taxon>Spermatophyta</taxon>
        <taxon>Magnoliopsida</taxon>
        <taxon>eudicotyledons</taxon>
        <taxon>Gunneridae</taxon>
        <taxon>Pentapetalae</taxon>
        <taxon>rosids</taxon>
        <taxon>fabids</taxon>
        <taxon>Fabales</taxon>
        <taxon>Fabaceae</taxon>
        <taxon>Caesalpinioideae</taxon>
        <taxon>Cassia clade</taxon>
        <taxon>Senna</taxon>
    </lineage>
</organism>
<dbReference type="AlphaFoldDB" id="A0A834XGP1"/>
<gene>
    <name evidence="1" type="ORF">G2W53_001153</name>
</gene>
<dbReference type="Proteomes" id="UP000634136">
    <property type="component" value="Unassembled WGS sequence"/>
</dbReference>
<keyword evidence="2" id="KW-1185">Reference proteome</keyword>